<keyword evidence="8" id="KW-1185">Reference proteome</keyword>
<evidence type="ECO:0000256" key="3">
    <source>
        <dbReference type="ARBA" id="ARBA00022729"/>
    </source>
</evidence>
<keyword evidence="4" id="KW-0677">Repeat</keyword>
<evidence type="ECO:0000256" key="1">
    <source>
        <dbReference type="ARBA" id="ARBA00004613"/>
    </source>
</evidence>
<gene>
    <name evidence="7" type="ORF">MGAL_10B086883</name>
</gene>
<evidence type="ECO:0000256" key="2">
    <source>
        <dbReference type="ARBA" id="ARBA00022525"/>
    </source>
</evidence>
<dbReference type="GO" id="GO:0031012">
    <property type="term" value="C:extracellular matrix"/>
    <property type="evidence" value="ECO:0007669"/>
    <property type="project" value="TreeGrafter"/>
</dbReference>
<dbReference type="SUPFAM" id="SSF82895">
    <property type="entry name" value="TSP-1 type 1 repeat"/>
    <property type="match status" value="3"/>
</dbReference>
<dbReference type="InterPro" id="IPR050439">
    <property type="entry name" value="ADAMTS_ADAMTS-like"/>
</dbReference>
<dbReference type="InterPro" id="IPR002110">
    <property type="entry name" value="Ankyrin_rpt"/>
</dbReference>
<keyword evidence="3" id="KW-0732">Signal</keyword>
<dbReference type="Gene3D" id="1.25.40.20">
    <property type="entry name" value="Ankyrin repeat-containing domain"/>
    <property type="match status" value="1"/>
</dbReference>
<proteinExistence type="predicted"/>
<dbReference type="InterPro" id="IPR036770">
    <property type="entry name" value="Ankyrin_rpt-contain_sf"/>
</dbReference>
<dbReference type="PROSITE" id="PS50900">
    <property type="entry name" value="PLAC"/>
    <property type="match status" value="1"/>
</dbReference>
<feature type="domain" description="PLAC" evidence="6">
    <location>
        <begin position="254"/>
        <end position="291"/>
    </location>
</feature>
<dbReference type="FunFam" id="2.20.100.10:FF:000005">
    <property type="entry name" value="ADAM metallopeptidase with thrombospondin type 1 motif 9"/>
    <property type="match status" value="1"/>
</dbReference>
<keyword evidence="5" id="KW-0040">ANK repeat</keyword>
<dbReference type="GO" id="GO:0030198">
    <property type="term" value="P:extracellular matrix organization"/>
    <property type="evidence" value="ECO:0007669"/>
    <property type="project" value="TreeGrafter"/>
</dbReference>
<keyword evidence="7" id="KW-0401">Integrin</keyword>
<protein>
    <submittedName>
        <fullName evidence="7">A disintegrin and metalloproteinase with thrombospondin motifs 18</fullName>
        <ecNumber evidence="7">3.4.24.-</ecNumber>
    </submittedName>
</protein>
<dbReference type="GO" id="GO:0005576">
    <property type="term" value="C:extracellular region"/>
    <property type="evidence" value="ECO:0007669"/>
    <property type="project" value="UniProtKB-SubCell"/>
</dbReference>
<dbReference type="GO" id="GO:0006508">
    <property type="term" value="P:proteolysis"/>
    <property type="evidence" value="ECO:0007669"/>
    <property type="project" value="TreeGrafter"/>
</dbReference>
<evidence type="ECO:0000313" key="7">
    <source>
        <dbReference type="EMBL" id="VDI34900.1"/>
    </source>
</evidence>
<dbReference type="Pfam" id="PF08686">
    <property type="entry name" value="PLAC"/>
    <property type="match status" value="1"/>
</dbReference>
<comment type="caution">
    <text evidence="7">The sequence shown here is derived from an EMBL/GenBank/DDBJ whole genome shotgun (WGS) entry which is preliminary data.</text>
</comment>
<keyword evidence="2" id="KW-0964">Secreted</keyword>
<dbReference type="Proteomes" id="UP000596742">
    <property type="component" value="Unassembled WGS sequence"/>
</dbReference>
<sequence>MDYFMKRDGETALHFAAEKGYIDITKCLIDQGCSPWVKSKQGHTPYDLLTISRYCPEEKKKEVMDFLKCSVSCGEGLWSRKVVCKSKGVKGVRGNNVIPDDSCRGNKPNITESCKKEECPPEDHFEWHLSPWGPCSQTCGDGSRSRYLRCKQIIGDKVQELSSNRMCFGLDKPDVAMVESCHLMPCPAAYIWLPQWHTRPWSQCSVTCGEGEQRRQVRCLNIRNEDAVGCEIDKRPAASQTCKLQPCKQKEVYRSPVCEDKYPWCHLVREHNVCRHHFYGSNCCKTCHGIAVKYRT</sequence>
<dbReference type="AlphaFoldDB" id="A0A8B6EHT4"/>
<dbReference type="InterPro" id="IPR000884">
    <property type="entry name" value="TSP1_rpt"/>
</dbReference>
<dbReference type="GO" id="GO:0007229">
    <property type="term" value="P:integrin-mediated signaling pathway"/>
    <property type="evidence" value="ECO:0007669"/>
    <property type="project" value="UniProtKB-KW"/>
</dbReference>
<dbReference type="SMART" id="SM00248">
    <property type="entry name" value="ANK"/>
    <property type="match status" value="1"/>
</dbReference>
<dbReference type="InterPro" id="IPR036383">
    <property type="entry name" value="TSP1_rpt_sf"/>
</dbReference>
<reference evidence="7" key="1">
    <citation type="submission" date="2018-11" db="EMBL/GenBank/DDBJ databases">
        <authorList>
            <person name="Alioto T."/>
            <person name="Alioto T."/>
        </authorList>
    </citation>
    <scope>NUCLEOTIDE SEQUENCE</scope>
</reference>
<dbReference type="EC" id="3.4.24.-" evidence="7"/>
<dbReference type="SMART" id="SM00209">
    <property type="entry name" value="TSP1"/>
    <property type="match status" value="3"/>
</dbReference>
<organism evidence="7 8">
    <name type="scientific">Mytilus galloprovincialis</name>
    <name type="common">Mediterranean mussel</name>
    <dbReference type="NCBI Taxonomy" id="29158"/>
    <lineage>
        <taxon>Eukaryota</taxon>
        <taxon>Metazoa</taxon>
        <taxon>Spiralia</taxon>
        <taxon>Lophotrochozoa</taxon>
        <taxon>Mollusca</taxon>
        <taxon>Bivalvia</taxon>
        <taxon>Autobranchia</taxon>
        <taxon>Pteriomorphia</taxon>
        <taxon>Mytilida</taxon>
        <taxon>Mytiloidea</taxon>
        <taxon>Mytilidae</taxon>
        <taxon>Mytilinae</taxon>
        <taxon>Mytilus</taxon>
    </lineage>
</organism>
<dbReference type="PANTHER" id="PTHR13723:SF281">
    <property type="entry name" value="PAPILIN"/>
    <property type="match status" value="1"/>
</dbReference>
<dbReference type="OrthoDB" id="10035764at2759"/>
<dbReference type="Pfam" id="PF00023">
    <property type="entry name" value="Ank"/>
    <property type="match status" value="1"/>
</dbReference>
<dbReference type="Pfam" id="PF19030">
    <property type="entry name" value="TSP1_ADAMTS"/>
    <property type="match status" value="3"/>
</dbReference>
<comment type="subcellular location">
    <subcellularLocation>
        <location evidence="1">Secreted</location>
    </subcellularLocation>
</comment>
<evidence type="ECO:0000256" key="4">
    <source>
        <dbReference type="ARBA" id="ARBA00022737"/>
    </source>
</evidence>
<dbReference type="EMBL" id="UYJE01005187">
    <property type="protein sequence ID" value="VDI34900.1"/>
    <property type="molecule type" value="Genomic_DNA"/>
</dbReference>
<feature type="repeat" description="ANK" evidence="5">
    <location>
        <begin position="8"/>
        <end position="40"/>
    </location>
</feature>
<name>A0A8B6EHT4_MYTGA</name>
<dbReference type="PROSITE" id="PS50088">
    <property type="entry name" value="ANK_REPEAT"/>
    <property type="match status" value="1"/>
</dbReference>
<dbReference type="GO" id="GO:0004222">
    <property type="term" value="F:metalloendopeptidase activity"/>
    <property type="evidence" value="ECO:0007669"/>
    <property type="project" value="TreeGrafter"/>
</dbReference>
<dbReference type="PROSITE" id="PS50092">
    <property type="entry name" value="TSP1"/>
    <property type="match status" value="3"/>
</dbReference>
<dbReference type="SUPFAM" id="SSF48403">
    <property type="entry name" value="Ankyrin repeat"/>
    <property type="match status" value="1"/>
</dbReference>
<dbReference type="PROSITE" id="PS50297">
    <property type="entry name" value="ANK_REP_REGION"/>
    <property type="match status" value="1"/>
</dbReference>
<dbReference type="InterPro" id="IPR010909">
    <property type="entry name" value="PLAC"/>
</dbReference>
<evidence type="ECO:0000256" key="5">
    <source>
        <dbReference type="PROSITE-ProRule" id="PRU00023"/>
    </source>
</evidence>
<keyword evidence="7" id="KW-0378">Hydrolase</keyword>
<dbReference type="Gene3D" id="2.20.100.10">
    <property type="entry name" value="Thrombospondin type-1 (TSP1) repeat"/>
    <property type="match status" value="3"/>
</dbReference>
<evidence type="ECO:0000313" key="8">
    <source>
        <dbReference type="Proteomes" id="UP000596742"/>
    </source>
</evidence>
<accession>A0A8B6EHT4</accession>
<evidence type="ECO:0000259" key="6">
    <source>
        <dbReference type="PROSITE" id="PS50900"/>
    </source>
</evidence>
<dbReference type="PANTHER" id="PTHR13723">
    <property type="entry name" value="ADAMTS A DISINTEGRIN AND METALLOPROTEASE WITH THROMBOSPONDIN MOTIFS PROTEASE"/>
    <property type="match status" value="1"/>
</dbReference>